<dbReference type="Proteomes" id="UP001159428">
    <property type="component" value="Unassembled WGS sequence"/>
</dbReference>
<evidence type="ECO:0000313" key="2">
    <source>
        <dbReference type="Proteomes" id="UP001159428"/>
    </source>
</evidence>
<proteinExistence type="predicted"/>
<comment type="caution">
    <text evidence="1">The sequence shown here is derived from an EMBL/GenBank/DDBJ whole genome shotgun (WGS) entry which is preliminary data.</text>
</comment>
<feature type="non-terminal residue" evidence="1">
    <location>
        <position position="1"/>
    </location>
</feature>
<name>A0AAU9WYI8_9CNID</name>
<protein>
    <submittedName>
        <fullName evidence="1">Uncharacterized protein</fullName>
    </submittedName>
</protein>
<dbReference type="EMBL" id="CALNXJ010000025">
    <property type="protein sequence ID" value="CAH3130731.1"/>
    <property type="molecule type" value="Genomic_DNA"/>
</dbReference>
<dbReference type="AlphaFoldDB" id="A0AAU9WYI8"/>
<gene>
    <name evidence="1" type="ORF">PMEA_00014310</name>
</gene>
<reference evidence="1 2" key="1">
    <citation type="submission" date="2022-05" db="EMBL/GenBank/DDBJ databases">
        <authorList>
            <consortium name="Genoscope - CEA"/>
            <person name="William W."/>
        </authorList>
    </citation>
    <scope>NUCLEOTIDE SEQUENCE [LARGE SCALE GENOMIC DNA]</scope>
</reference>
<organism evidence="1 2">
    <name type="scientific">Pocillopora meandrina</name>
    <dbReference type="NCBI Taxonomy" id="46732"/>
    <lineage>
        <taxon>Eukaryota</taxon>
        <taxon>Metazoa</taxon>
        <taxon>Cnidaria</taxon>
        <taxon>Anthozoa</taxon>
        <taxon>Hexacorallia</taxon>
        <taxon>Scleractinia</taxon>
        <taxon>Astrocoeniina</taxon>
        <taxon>Pocilloporidae</taxon>
        <taxon>Pocillopora</taxon>
    </lineage>
</organism>
<evidence type="ECO:0000313" key="1">
    <source>
        <dbReference type="EMBL" id="CAH3130731.1"/>
    </source>
</evidence>
<keyword evidence="2" id="KW-1185">Reference proteome</keyword>
<accession>A0AAU9WYI8</accession>
<sequence>TLTATPVYITVPTDAATATPRKANRTDFYNAATLHFIDGPPNISLPTVVQTLPGYKVTFLVTGTPPINTVILSHLAVFVDTTNTSVAVQLEEGNFVCVATNKFGFDLRMFSVTFSDCGPSCSSEWSISHGNTLSCTNVTGAHLSNCLPASTEKL</sequence>